<dbReference type="PROSITE" id="PS00154">
    <property type="entry name" value="ATPASE_E1_E2"/>
    <property type="match status" value="1"/>
</dbReference>
<dbReference type="EMBL" id="JOWA01000077">
    <property type="protein sequence ID" value="KEZ45441.1"/>
    <property type="molecule type" value="Genomic_DNA"/>
</dbReference>
<evidence type="ECO:0000259" key="8">
    <source>
        <dbReference type="Pfam" id="PF00122"/>
    </source>
</evidence>
<feature type="transmembrane region" description="Helical" evidence="7">
    <location>
        <begin position="314"/>
        <end position="333"/>
    </location>
</feature>
<dbReference type="SUPFAM" id="SSF56784">
    <property type="entry name" value="HAD-like"/>
    <property type="match status" value="1"/>
</dbReference>
<evidence type="ECO:0000313" key="12">
    <source>
        <dbReference type="Proteomes" id="UP000028545"/>
    </source>
</evidence>
<dbReference type="GO" id="GO:0016020">
    <property type="term" value="C:membrane"/>
    <property type="evidence" value="ECO:0007669"/>
    <property type="project" value="UniProtKB-SubCell"/>
</dbReference>
<dbReference type="Gene3D" id="3.40.50.1000">
    <property type="entry name" value="HAD superfamily/HAD-like"/>
    <property type="match status" value="1"/>
</dbReference>
<dbReference type="Pfam" id="PF00122">
    <property type="entry name" value="E1-E2_ATPase"/>
    <property type="match status" value="1"/>
</dbReference>
<dbReference type="Pfam" id="PF00403">
    <property type="entry name" value="HMA"/>
    <property type="match status" value="1"/>
</dbReference>
<dbReference type="InterPro" id="IPR023299">
    <property type="entry name" value="ATPase_P-typ_cyto_dom_N"/>
</dbReference>
<keyword evidence="3" id="KW-0479">Metal-binding</keyword>
<dbReference type="SUPFAM" id="SSF55008">
    <property type="entry name" value="HMA, heavy metal-associated domain"/>
    <property type="match status" value="1"/>
</dbReference>
<dbReference type="InterPro" id="IPR036163">
    <property type="entry name" value="HMA_dom_sf"/>
</dbReference>
<dbReference type="PANTHER" id="PTHR46594">
    <property type="entry name" value="P-TYPE CATION-TRANSPORTING ATPASE"/>
    <property type="match status" value="1"/>
</dbReference>
<dbReference type="SUPFAM" id="SSF81665">
    <property type="entry name" value="Calcium ATPase, transmembrane domain M"/>
    <property type="match status" value="1"/>
</dbReference>
<dbReference type="InterPro" id="IPR006121">
    <property type="entry name" value="HMA_dom"/>
</dbReference>
<dbReference type="PRINTS" id="PR00119">
    <property type="entry name" value="CATATPASE"/>
</dbReference>
<feature type="transmembrane region" description="Helical" evidence="7">
    <location>
        <begin position="573"/>
        <end position="599"/>
    </location>
</feature>
<dbReference type="InterPro" id="IPR018303">
    <property type="entry name" value="ATPase_P-typ_P_site"/>
</dbReference>
<feature type="transmembrane region" description="Helical" evidence="7">
    <location>
        <begin position="385"/>
        <end position="404"/>
    </location>
</feature>
<keyword evidence="2 7" id="KW-0812">Transmembrane</keyword>
<dbReference type="Gene3D" id="3.40.1110.10">
    <property type="entry name" value="Calcium-transporting ATPase, cytoplasmic domain N"/>
    <property type="match status" value="1"/>
</dbReference>
<dbReference type="Gene3D" id="2.70.150.10">
    <property type="entry name" value="Calcium-transporting ATPase, cytoplasmic transduction domain A"/>
    <property type="match status" value="1"/>
</dbReference>
<dbReference type="RefSeq" id="XP_016645240.1">
    <property type="nucleotide sequence ID" value="XM_016784943.1"/>
</dbReference>
<dbReference type="HOGENOM" id="CLU_001771_0_0_1"/>
<evidence type="ECO:0000313" key="11">
    <source>
        <dbReference type="EMBL" id="KEZ45441.1"/>
    </source>
</evidence>
<dbReference type="InterPro" id="IPR059000">
    <property type="entry name" value="ATPase_P-type_domA"/>
</dbReference>
<feature type="transmembrane region" description="Helical" evidence="7">
    <location>
        <begin position="345"/>
        <end position="365"/>
    </location>
</feature>
<feature type="transmembrane region" description="Helical" evidence="7">
    <location>
        <begin position="835"/>
        <end position="860"/>
    </location>
</feature>
<gene>
    <name evidence="11" type="ORF">SAPIO_CDS1745</name>
</gene>
<dbReference type="FunFam" id="2.70.150.10:FF:000002">
    <property type="entry name" value="Copper-transporting ATPase 1, putative"/>
    <property type="match status" value="1"/>
</dbReference>
<dbReference type="VEuPathDB" id="FungiDB:SAPIO_CDS1745"/>
<dbReference type="KEGG" id="sapo:SAPIO_CDS1745"/>
<dbReference type="Gene3D" id="1.20.1110.10">
    <property type="entry name" value="Calcium-transporting ATPase, transmembrane domain"/>
    <property type="match status" value="1"/>
</dbReference>
<keyword evidence="5 7" id="KW-0472">Membrane</keyword>
<dbReference type="InterPro" id="IPR056236">
    <property type="entry name" value="HMA_PCA1"/>
</dbReference>
<feature type="region of interest" description="Disordered" evidence="6">
    <location>
        <begin position="174"/>
        <end position="194"/>
    </location>
</feature>
<organism evidence="11 12">
    <name type="scientific">Pseudallescheria apiosperma</name>
    <name type="common">Scedosporium apiospermum</name>
    <dbReference type="NCBI Taxonomy" id="563466"/>
    <lineage>
        <taxon>Eukaryota</taxon>
        <taxon>Fungi</taxon>
        <taxon>Dikarya</taxon>
        <taxon>Ascomycota</taxon>
        <taxon>Pezizomycotina</taxon>
        <taxon>Sordariomycetes</taxon>
        <taxon>Hypocreomycetidae</taxon>
        <taxon>Microascales</taxon>
        <taxon>Microascaceae</taxon>
        <taxon>Scedosporium</taxon>
    </lineage>
</organism>
<evidence type="ECO:0000256" key="4">
    <source>
        <dbReference type="ARBA" id="ARBA00022989"/>
    </source>
</evidence>
<dbReference type="NCBIfam" id="TIGR01494">
    <property type="entry name" value="ATPase_P-type"/>
    <property type="match status" value="2"/>
</dbReference>
<dbReference type="SUPFAM" id="SSF81653">
    <property type="entry name" value="Calcium ATPase, transduction domain A"/>
    <property type="match status" value="1"/>
</dbReference>
<keyword evidence="4 7" id="KW-1133">Transmembrane helix</keyword>
<evidence type="ECO:0000256" key="6">
    <source>
        <dbReference type="SAM" id="MobiDB-lite"/>
    </source>
</evidence>
<feature type="domain" description="HMA" evidence="9">
    <location>
        <begin position="201"/>
        <end position="261"/>
    </location>
</feature>
<dbReference type="AlphaFoldDB" id="A0A084GDM9"/>
<feature type="transmembrane region" description="Helical" evidence="7">
    <location>
        <begin position="531"/>
        <end position="553"/>
    </location>
</feature>
<dbReference type="PANTHER" id="PTHR46594:SF4">
    <property type="entry name" value="P-TYPE CATION-TRANSPORTING ATPASE"/>
    <property type="match status" value="1"/>
</dbReference>
<proteinExistence type="predicted"/>
<keyword evidence="12" id="KW-1185">Reference proteome</keyword>
<comment type="caution">
    <text evidence="11">The sequence shown here is derived from an EMBL/GenBank/DDBJ whole genome shotgun (WGS) entry which is preliminary data.</text>
</comment>
<evidence type="ECO:0000256" key="3">
    <source>
        <dbReference type="ARBA" id="ARBA00022723"/>
    </source>
</evidence>
<dbReference type="InterPro" id="IPR036412">
    <property type="entry name" value="HAD-like_sf"/>
</dbReference>
<comment type="subcellular location">
    <subcellularLocation>
        <location evidence="1">Membrane</location>
    </subcellularLocation>
</comment>
<dbReference type="InterPro" id="IPR001757">
    <property type="entry name" value="P_typ_ATPase"/>
</dbReference>
<feature type="transmembrane region" description="Helical" evidence="7">
    <location>
        <begin position="866"/>
        <end position="888"/>
    </location>
</feature>
<dbReference type="Pfam" id="PF24534">
    <property type="entry name" value="HMA_PCA1"/>
    <property type="match status" value="1"/>
</dbReference>
<dbReference type="InterPro" id="IPR023214">
    <property type="entry name" value="HAD_sf"/>
</dbReference>
<dbReference type="InterPro" id="IPR023298">
    <property type="entry name" value="ATPase_P-typ_TM_dom_sf"/>
</dbReference>
<reference evidence="11 12" key="1">
    <citation type="journal article" date="2014" name="Genome Announc.">
        <title>Draft genome sequence of the pathogenic fungus Scedosporium apiospermum.</title>
        <authorList>
            <person name="Vandeputte P."/>
            <person name="Ghamrawi S."/>
            <person name="Rechenmann M."/>
            <person name="Iltis A."/>
            <person name="Giraud S."/>
            <person name="Fleury M."/>
            <person name="Thornton C."/>
            <person name="Delhaes L."/>
            <person name="Meyer W."/>
            <person name="Papon N."/>
            <person name="Bouchara J.P."/>
        </authorList>
    </citation>
    <scope>NUCLEOTIDE SEQUENCE [LARGE SCALE GENOMIC DNA]</scope>
    <source>
        <strain evidence="11 12">IHEM 14462</strain>
    </source>
</reference>
<feature type="compositionally biased region" description="Basic residues" evidence="6">
    <location>
        <begin position="141"/>
        <end position="151"/>
    </location>
</feature>
<dbReference type="GO" id="GO:0046872">
    <property type="term" value="F:metal ion binding"/>
    <property type="evidence" value="ECO:0007669"/>
    <property type="project" value="UniProtKB-KW"/>
</dbReference>
<dbReference type="CDD" id="cd00371">
    <property type="entry name" value="HMA"/>
    <property type="match status" value="1"/>
</dbReference>
<evidence type="ECO:0000256" key="5">
    <source>
        <dbReference type="ARBA" id="ARBA00023136"/>
    </source>
</evidence>
<dbReference type="Gene3D" id="3.30.70.100">
    <property type="match status" value="1"/>
</dbReference>
<sequence length="892" mass="93519">MGSGCCSKDKDGSRALEGMRDSNAVLGESPVGGENCVLAVAAFECEKDCDDDSAHNEAVGHKHAHGNDGKHPTSACSDHMNKAFEKYAAYLENARCICRSILDRGFSSTCCASHKKETVPNSGPSTSADKEGHGLSSAHGLRTRRHHHHPKSSGVKYRGAHLHGIEAHNQDCISAAHGHDDHGDHSDHGSHDDHPHCSGNGMTCSGCANKVERALKGSQGVSQGVSHVRVNFVMGNAYFAVDPRIGNVNQIIRDVEKSTGFGCVKKAAGGQTIDVLSSGASAKALANMDIAGVTQITITNKKMVQIAYDPNTKAIISLVFATLVQLIAVPVFYRPAIMILVRERTLEMDMLVTISITAAYAYSLVAFGFRMADKPLETAEFFETSTLLITLVLLGRLISAVARIRAVAAVSLRSLQATTATIIEDGVEREIDTRLLQFGDRFTVQPHSRIPTDGRITKGASEVDESMLTGESVPVSKKPGDVIIAGTINGSPPLQAQVTRLPGKNTVTDIAQLVEEAADSKPKIRDLADRVAGWFVPAVAVIAVIVTVIWIVIGLKGTKQPAFKAVPDAVTYAIAVLAVSCPCALGLAVPMVLVVAGGIAARGGVVIKSAECTATARKVTDIVFDKTGTLTDIKPAPLSNVHSVPGAGVEATDSGGAVFRAGNPQWTNSESNPTVSAQLSAGMTLLLVTSNSNPVALFSLRTSLRPEAATVVSPLTARRIAVHIVSGDQTQAVNAIASLVGAPPENVAAQRTPAQKRDYVASLMARGKNVLFCGDGTNDAVAVAQANVGVQLSGGQGEAVSASDVTRGAADVVLLSGLNGIPFLLDVSKASYHRIVFNFVWSAVYNVLAILLAAGAFVNIRIPPAYAGLGETVSVLPVIFAAMTMLALNFRS</sequence>
<dbReference type="OMA" id="CGWLIEK"/>
<protein>
    <submittedName>
        <fullName evidence="11">Uncharacterized protein</fullName>
    </submittedName>
</protein>
<evidence type="ECO:0000256" key="7">
    <source>
        <dbReference type="SAM" id="Phobius"/>
    </source>
</evidence>
<evidence type="ECO:0000259" key="10">
    <source>
        <dbReference type="Pfam" id="PF24534"/>
    </source>
</evidence>
<dbReference type="GO" id="GO:0030003">
    <property type="term" value="P:intracellular monoatomic cation homeostasis"/>
    <property type="evidence" value="ECO:0007669"/>
    <property type="project" value="UniProtKB-ARBA"/>
</dbReference>
<evidence type="ECO:0000256" key="1">
    <source>
        <dbReference type="ARBA" id="ARBA00004370"/>
    </source>
</evidence>
<feature type="compositionally biased region" description="Basic and acidic residues" evidence="6">
    <location>
        <begin position="177"/>
        <end position="194"/>
    </location>
</feature>
<name>A0A084GDM9_PSEDA</name>
<accession>A0A084GDM9</accession>
<dbReference type="GeneID" id="27720817"/>
<feature type="domain" description="PCA1 HMA heavy metal-associated" evidence="10">
    <location>
        <begin position="268"/>
        <end position="311"/>
    </location>
</feature>
<dbReference type="GO" id="GO:0005524">
    <property type="term" value="F:ATP binding"/>
    <property type="evidence" value="ECO:0007669"/>
    <property type="project" value="InterPro"/>
</dbReference>
<dbReference type="Proteomes" id="UP000028545">
    <property type="component" value="Unassembled WGS sequence"/>
</dbReference>
<dbReference type="InterPro" id="IPR008250">
    <property type="entry name" value="ATPase_P-typ_transduc_dom_A_sf"/>
</dbReference>
<evidence type="ECO:0000259" key="9">
    <source>
        <dbReference type="Pfam" id="PF00403"/>
    </source>
</evidence>
<feature type="region of interest" description="Disordered" evidence="6">
    <location>
        <begin position="115"/>
        <end position="157"/>
    </location>
</feature>
<dbReference type="Pfam" id="PF00702">
    <property type="entry name" value="Hydrolase"/>
    <property type="match status" value="1"/>
</dbReference>
<evidence type="ECO:0000256" key="2">
    <source>
        <dbReference type="ARBA" id="ARBA00022692"/>
    </source>
</evidence>
<dbReference type="OrthoDB" id="432719at2759"/>
<feature type="domain" description="P-type ATPase A" evidence="8">
    <location>
        <begin position="415"/>
        <end position="515"/>
    </location>
</feature>
<dbReference type="GO" id="GO:0016887">
    <property type="term" value="F:ATP hydrolysis activity"/>
    <property type="evidence" value="ECO:0007669"/>
    <property type="project" value="InterPro"/>
</dbReference>